<proteinExistence type="predicted"/>
<gene>
    <name evidence="1" type="ORF">S03H2_66595</name>
</gene>
<sequence length="30" mass="3400">MISEILFETVVLPVPGVPDITTIFIYNKYS</sequence>
<reference evidence="1" key="1">
    <citation type="journal article" date="2014" name="Front. Microbiol.">
        <title>High frequency of phylogenetically diverse reductive dehalogenase-homologous genes in deep subseafloor sedimentary metagenomes.</title>
        <authorList>
            <person name="Kawai M."/>
            <person name="Futagami T."/>
            <person name="Toyoda A."/>
            <person name="Takaki Y."/>
            <person name="Nishi S."/>
            <person name="Hori S."/>
            <person name="Arai W."/>
            <person name="Tsubouchi T."/>
            <person name="Morono Y."/>
            <person name="Uchiyama I."/>
            <person name="Ito T."/>
            <person name="Fujiyama A."/>
            <person name="Inagaki F."/>
            <person name="Takami H."/>
        </authorList>
    </citation>
    <scope>NUCLEOTIDE SEQUENCE</scope>
    <source>
        <strain evidence="1">Expedition CK06-06</strain>
    </source>
</reference>
<accession>X1KJ05</accession>
<name>X1KJ05_9ZZZZ</name>
<evidence type="ECO:0000313" key="1">
    <source>
        <dbReference type="EMBL" id="GAH82038.1"/>
    </source>
</evidence>
<dbReference type="AlphaFoldDB" id="X1KJ05"/>
<organism evidence="1">
    <name type="scientific">marine sediment metagenome</name>
    <dbReference type="NCBI Taxonomy" id="412755"/>
    <lineage>
        <taxon>unclassified sequences</taxon>
        <taxon>metagenomes</taxon>
        <taxon>ecological metagenomes</taxon>
    </lineage>
</organism>
<feature type="non-terminal residue" evidence="1">
    <location>
        <position position="30"/>
    </location>
</feature>
<comment type="caution">
    <text evidence="1">The sequence shown here is derived from an EMBL/GenBank/DDBJ whole genome shotgun (WGS) entry which is preliminary data.</text>
</comment>
<dbReference type="EMBL" id="BARU01043504">
    <property type="protein sequence ID" value="GAH82038.1"/>
    <property type="molecule type" value="Genomic_DNA"/>
</dbReference>
<protein>
    <submittedName>
        <fullName evidence="1">Uncharacterized protein</fullName>
    </submittedName>
</protein>